<feature type="region of interest" description="Disordered" evidence="1">
    <location>
        <begin position="22"/>
        <end position="54"/>
    </location>
</feature>
<feature type="non-terminal residue" evidence="2">
    <location>
        <position position="54"/>
    </location>
</feature>
<evidence type="ECO:0000256" key="1">
    <source>
        <dbReference type="SAM" id="MobiDB-lite"/>
    </source>
</evidence>
<gene>
    <name evidence="2" type="ORF">KI387_022457</name>
</gene>
<comment type="caution">
    <text evidence="2">The sequence shown here is derived from an EMBL/GenBank/DDBJ whole genome shotgun (WGS) entry which is preliminary data.</text>
</comment>
<proteinExistence type="predicted"/>
<evidence type="ECO:0000313" key="3">
    <source>
        <dbReference type="Proteomes" id="UP000824469"/>
    </source>
</evidence>
<dbReference type="EMBL" id="JAHRHJ020000005">
    <property type="protein sequence ID" value="KAH9313830.1"/>
    <property type="molecule type" value="Genomic_DNA"/>
</dbReference>
<evidence type="ECO:0000313" key="2">
    <source>
        <dbReference type="EMBL" id="KAH9313830.1"/>
    </source>
</evidence>
<organism evidence="2 3">
    <name type="scientific">Taxus chinensis</name>
    <name type="common">Chinese yew</name>
    <name type="synonym">Taxus wallichiana var. chinensis</name>
    <dbReference type="NCBI Taxonomy" id="29808"/>
    <lineage>
        <taxon>Eukaryota</taxon>
        <taxon>Viridiplantae</taxon>
        <taxon>Streptophyta</taxon>
        <taxon>Embryophyta</taxon>
        <taxon>Tracheophyta</taxon>
        <taxon>Spermatophyta</taxon>
        <taxon>Pinopsida</taxon>
        <taxon>Pinidae</taxon>
        <taxon>Conifers II</taxon>
        <taxon>Cupressales</taxon>
        <taxon>Taxaceae</taxon>
        <taxon>Taxus</taxon>
    </lineage>
</organism>
<sequence length="54" mass="5792">EQAEEDVITLVECLTKMKVGKGILQGNEKDKDKNEGGVGEASTSRKNECVGDPN</sequence>
<reference evidence="2 3" key="1">
    <citation type="journal article" date="2021" name="Nat. Plants">
        <title>The Taxus genome provides insights into paclitaxel biosynthesis.</title>
        <authorList>
            <person name="Xiong X."/>
            <person name="Gou J."/>
            <person name="Liao Q."/>
            <person name="Li Y."/>
            <person name="Zhou Q."/>
            <person name="Bi G."/>
            <person name="Li C."/>
            <person name="Du R."/>
            <person name="Wang X."/>
            <person name="Sun T."/>
            <person name="Guo L."/>
            <person name="Liang H."/>
            <person name="Lu P."/>
            <person name="Wu Y."/>
            <person name="Zhang Z."/>
            <person name="Ro D.K."/>
            <person name="Shang Y."/>
            <person name="Huang S."/>
            <person name="Yan J."/>
        </authorList>
    </citation>
    <scope>NUCLEOTIDE SEQUENCE [LARGE SCALE GENOMIC DNA]</scope>
    <source>
        <strain evidence="2">Ta-2019</strain>
    </source>
</reference>
<accession>A0AA38G111</accession>
<name>A0AA38G111_TAXCH</name>
<dbReference type="AlphaFoldDB" id="A0AA38G111"/>
<protein>
    <submittedName>
        <fullName evidence="2">Uncharacterized protein</fullName>
    </submittedName>
</protein>
<feature type="non-terminal residue" evidence="2">
    <location>
        <position position="1"/>
    </location>
</feature>
<feature type="compositionally biased region" description="Basic and acidic residues" evidence="1">
    <location>
        <begin position="43"/>
        <end position="54"/>
    </location>
</feature>
<dbReference type="Proteomes" id="UP000824469">
    <property type="component" value="Unassembled WGS sequence"/>
</dbReference>
<keyword evidence="3" id="KW-1185">Reference proteome</keyword>